<dbReference type="Pfam" id="PF07470">
    <property type="entry name" value="Glyco_hydro_88"/>
    <property type="match status" value="1"/>
</dbReference>
<dbReference type="SUPFAM" id="SSF48208">
    <property type="entry name" value="Six-hairpin glycosidases"/>
    <property type="match status" value="1"/>
</dbReference>
<dbReference type="AlphaFoldDB" id="A0A0S6WA81"/>
<organism evidence="2">
    <name type="scientific">Vecturithrix granuli</name>
    <dbReference type="NCBI Taxonomy" id="1499967"/>
    <lineage>
        <taxon>Bacteria</taxon>
        <taxon>Candidatus Moduliflexota</taxon>
        <taxon>Candidatus Vecturitrichia</taxon>
        <taxon>Candidatus Vecturitrichales</taxon>
        <taxon>Candidatus Vecturitrichaceae</taxon>
        <taxon>Candidatus Vecturithrix</taxon>
    </lineage>
</organism>
<dbReference type="GO" id="GO:0016787">
    <property type="term" value="F:hydrolase activity"/>
    <property type="evidence" value="ECO:0007669"/>
    <property type="project" value="UniProtKB-KW"/>
</dbReference>
<dbReference type="eggNOG" id="COG4225">
    <property type="taxonomic scope" value="Bacteria"/>
</dbReference>
<dbReference type="Gene3D" id="1.50.10.10">
    <property type="match status" value="1"/>
</dbReference>
<dbReference type="GO" id="GO:0000428">
    <property type="term" value="C:DNA-directed RNA polymerase complex"/>
    <property type="evidence" value="ECO:0007669"/>
    <property type="project" value="UniProtKB-KW"/>
</dbReference>
<sequence>MTTMTSREYIMHYGSIRSWAEIVADSVLATYPDPKDLHNHHPGEWVYQNGFFVNALFALWQKTGRQAYWNYLVKWVDLFINQAGEFDPTKYQQAAYNLDNILPGRLLLALYRETGIEKYQTAAYALKTQLDAQPRTSEGGYWHKLIYPSQMWLDGIYMAEVFSVEFAQTFNEPHYFDEAVHQITLIYQHTYDPRTGLLYHGWDETKTQVWAHRERGTSPEFWGRAIGWYIMALVDCLDWLPADHAGYDRLLSIFQHLAASLTRYQHPEAVMWYQVLDKRERPDNWPETSCTAMFAYAFAKGVRKGYLDPVFRSKAEQAYQRLIDHYVFFDQKGRFYLTDTVSVGSLRSNADYEYYVTTERRTNDFKGVAAFLYASLEFD</sequence>
<dbReference type="GO" id="GO:0005975">
    <property type="term" value="P:carbohydrate metabolic process"/>
    <property type="evidence" value="ECO:0007669"/>
    <property type="project" value="InterPro"/>
</dbReference>
<dbReference type="HOGENOM" id="CLU_038720_1_0_0"/>
<dbReference type="Proteomes" id="UP000030661">
    <property type="component" value="Unassembled WGS sequence"/>
</dbReference>
<dbReference type="PANTHER" id="PTHR33886">
    <property type="entry name" value="UNSATURATED RHAMNOGALACTURONAN HYDROLASE (EUROFUNG)"/>
    <property type="match status" value="1"/>
</dbReference>
<evidence type="ECO:0000313" key="3">
    <source>
        <dbReference type="Proteomes" id="UP000030661"/>
    </source>
</evidence>
<keyword evidence="3" id="KW-1185">Reference proteome</keyword>
<gene>
    <name evidence="2" type="ORF">U27_02033</name>
</gene>
<dbReference type="InterPro" id="IPR008928">
    <property type="entry name" value="6-hairpin_glycosidase_sf"/>
</dbReference>
<keyword evidence="2" id="KW-0804">Transcription</keyword>
<name>A0A0S6WA81_VECG1</name>
<keyword evidence="2" id="KW-0240">DNA-directed RNA polymerase</keyword>
<dbReference type="STRING" id="1499967.U27_02033"/>
<keyword evidence="1" id="KW-0378">Hydrolase</keyword>
<proteinExistence type="predicted"/>
<evidence type="ECO:0000256" key="1">
    <source>
        <dbReference type="ARBA" id="ARBA00022801"/>
    </source>
</evidence>
<dbReference type="InterPro" id="IPR012341">
    <property type="entry name" value="6hp_glycosidase-like_sf"/>
</dbReference>
<protein>
    <submittedName>
        <fullName evidence="2">DNA-directed RNA polymerase, alpha subunit</fullName>
    </submittedName>
</protein>
<dbReference type="EMBL" id="DF820463">
    <property type="protein sequence ID" value="GAK55201.1"/>
    <property type="molecule type" value="Genomic_DNA"/>
</dbReference>
<reference evidence="2" key="1">
    <citation type="journal article" date="2015" name="PeerJ">
        <title>First genomic representation of candidate bacterial phylum KSB3 points to enhanced environmental sensing as a trigger of wastewater bulking.</title>
        <authorList>
            <person name="Sekiguchi Y."/>
            <person name="Ohashi A."/>
            <person name="Parks D.H."/>
            <person name="Yamauchi T."/>
            <person name="Tyson G.W."/>
            <person name="Hugenholtz P."/>
        </authorList>
    </citation>
    <scope>NUCLEOTIDE SEQUENCE [LARGE SCALE GENOMIC DNA]</scope>
</reference>
<dbReference type="PANTHER" id="PTHR33886:SF8">
    <property type="entry name" value="UNSATURATED RHAMNOGALACTURONAN HYDROLASE (EUROFUNG)"/>
    <property type="match status" value="1"/>
</dbReference>
<dbReference type="InterPro" id="IPR010905">
    <property type="entry name" value="Glyco_hydro_88"/>
</dbReference>
<dbReference type="InterPro" id="IPR052043">
    <property type="entry name" value="PolySaccharide_Degr_Enz"/>
</dbReference>
<accession>A0A0S6WA81</accession>
<evidence type="ECO:0000313" key="2">
    <source>
        <dbReference type="EMBL" id="GAK55201.1"/>
    </source>
</evidence>